<protein>
    <submittedName>
        <fullName evidence="1">Uncharacterized protein</fullName>
    </submittedName>
</protein>
<keyword evidence="2" id="KW-1185">Reference proteome</keyword>
<dbReference type="EMBL" id="BPLR01017767">
    <property type="protein sequence ID" value="GIY94298.1"/>
    <property type="molecule type" value="Genomic_DNA"/>
</dbReference>
<sequence>MLALQTTVAHVRPPPPPCSFPSFKGSRREGGVLLFITWNRHGDQLRSCSGWGVFNGVVVQFLHPGKWAHRDESGRLAYLIEWLGIIDKKWDMKMDNESFKNVRRDWENYRKTDKRREHLSNLISDSALRPTAIEKTIFTDAGSSTTAYVEDRDHTAATPSLSVLFPSSKGYRTMRNKGGVFRYLNRHGDQSRIPLFECAGGEGEGFNGVCLCNSFAPRENGPIKR</sequence>
<evidence type="ECO:0000313" key="2">
    <source>
        <dbReference type="Proteomes" id="UP001054945"/>
    </source>
</evidence>
<gene>
    <name evidence="1" type="ORF">CEXT_563861</name>
</gene>
<reference evidence="1 2" key="1">
    <citation type="submission" date="2021-06" db="EMBL/GenBank/DDBJ databases">
        <title>Caerostris extrusa draft genome.</title>
        <authorList>
            <person name="Kono N."/>
            <person name="Arakawa K."/>
        </authorList>
    </citation>
    <scope>NUCLEOTIDE SEQUENCE [LARGE SCALE GENOMIC DNA]</scope>
</reference>
<proteinExistence type="predicted"/>
<dbReference type="AlphaFoldDB" id="A0AAV4XIM2"/>
<accession>A0AAV4XIM2</accession>
<organism evidence="1 2">
    <name type="scientific">Caerostris extrusa</name>
    <name type="common">Bark spider</name>
    <name type="synonym">Caerostris bankana</name>
    <dbReference type="NCBI Taxonomy" id="172846"/>
    <lineage>
        <taxon>Eukaryota</taxon>
        <taxon>Metazoa</taxon>
        <taxon>Ecdysozoa</taxon>
        <taxon>Arthropoda</taxon>
        <taxon>Chelicerata</taxon>
        <taxon>Arachnida</taxon>
        <taxon>Araneae</taxon>
        <taxon>Araneomorphae</taxon>
        <taxon>Entelegynae</taxon>
        <taxon>Araneoidea</taxon>
        <taxon>Araneidae</taxon>
        <taxon>Caerostris</taxon>
    </lineage>
</organism>
<evidence type="ECO:0000313" key="1">
    <source>
        <dbReference type="EMBL" id="GIY94298.1"/>
    </source>
</evidence>
<dbReference type="Proteomes" id="UP001054945">
    <property type="component" value="Unassembled WGS sequence"/>
</dbReference>
<comment type="caution">
    <text evidence="1">The sequence shown here is derived from an EMBL/GenBank/DDBJ whole genome shotgun (WGS) entry which is preliminary data.</text>
</comment>
<name>A0AAV4XIM2_CAEEX</name>